<protein>
    <recommendedName>
        <fullName evidence="2">RING-type E3 ubiquitin transferase</fullName>
        <ecNumber evidence="2">2.3.2.27</ecNumber>
    </recommendedName>
</protein>
<dbReference type="InterPro" id="IPR013083">
    <property type="entry name" value="Znf_RING/FYVE/PHD"/>
</dbReference>
<dbReference type="PANTHER" id="PTHR15710:SF74">
    <property type="entry name" value="RING-TYPE E3 UBIQUITIN TRANSFERASE-RELATED"/>
    <property type="match status" value="1"/>
</dbReference>
<dbReference type="GO" id="GO:0061630">
    <property type="term" value="F:ubiquitin protein ligase activity"/>
    <property type="evidence" value="ECO:0007669"/>
    <property type="project" value="UniProtKB-EC"/>
</dbReference>
<keyword evidence="3" id="KW-0479">Metal-binding</keyword>
<keyword evidence="5" id="KW-0862">Zinc</keyword>
<proteinExistence type="predicted"/>
<dbReference type="EMBL" id="CM017693">
    <property type="protein sequence ID" value="TYH12637.1"/>
    <property type="molecule type" value="Genomic_DNA"/>
</dbReference>
<dbReference type="EC" id="2.3.2.27" evidence="2"/>
<sequence length="139" mass="15558">MLSNLSPKPFQNTNSKKLIAFAIFPMATSGSAKYRVVSHNTVPVPFDQQYFDLDDAMMMPENLQATLQTVIRLVSDMPTVHYATGSCSICMESFWSSEGTSAAPRQVSCGHVYHHNCITDWLLNSNSYSCPLCRRQVSR</sequence>
<evidence type="ECO:0000313" key="9">
    <source>
        <dbReference type="Proteomes" id="UP000323506"/>
    </source>
</evidence>
<dbReference type="AlphaFoldDB" id="A0A5D2G375"/>
<name>A0A5D2G375_GOSDA</name>
<evidence type="ECO:0000256" key="4">
    <source>
        <dbReference type="ARBA" id="ARBA00022771"/>
    </source>
</evidence>
<dbReference type="PROSITE" id="PS50089">
    <property type="entry name" value="ZF_RING_2"/>
    <property type="match status" value="1"/>
</dbReference>
<evidence type="ECO:0000313" key="8">
    <source>
        <dbReference type="EMBL" id="TYH12637.1"/>
    </source>
</evidence>
<gene>
    <name evidence="8" type="ORF">ES288_A06G082500v1</name>
</gene>
<keyword evidence="9" id="KW-1185">Reference proteome</keyword>
<evidence type="ECO:0000256" key="6">
    <source>
        <dbReference type="PROSITE-ProRule" id="PRU00175"/>
    </source>
</evidence>
<dbReference type="SMART" id="SM00184">
    <property type="entry name" value="RING"/>
    <property type="match status" value="1"/>
</dbReference>
<evidence type="ECO:0000259" key="7">
    <source>
        <dbReference type="PROSITE" id="PS50089"/>
    </source>
</evidence>
<evidence type="ECO:0000256" key="5">
    <source>
        <dbReference type="ARBA" id="ARBA00022833"/>
    </source>
</evidence>
<feature type="domain" description="RING-type" evidence="7">
    <location>
        <begin position="87"/>
        <end position="134"/>
    </location>
</feature>
<dbReference type="SUPFAM" id="SSF57850">
    <property type="entry name" value="RING/U-box"/>
    <property type="match status" value="1"/>
</dbReference>
<dbReference type="InterPro" id="IPR001841">
    <property type="entry name" value="Znf_RING"/>
</dbReference>
<evidence type="ECO:0000256" key="3">
    <source>
        <dbReference type="ARBA" id="ARBA00022723"/>
    </source>
</evidence>
<accession>A0A5D2G375</accession>
<dbReference type="PANTHER" id="PTHR15710">
    <property type="entry name" value="E3 UBIQUITIN-PROTEIN LIGASE PRAJA"/>
    <property type="match status" value="1"/>
</dbReference>
<reference evidence="8 9" key="1">
    <citation type="submission" date="2019-06" db="EMBL/GenBank/DDBJ databases">
        <title>WGS assembly of Gossypium darwinii.</title>
        <authorList>
            <person name="Chen Z.J."/>
            <person name="Sreedasyam A."/>
            <person name="Ando A."/>
            <person name="Song Q."/>
            <person name="De L."/>
            <person name="Hulse-Kemp A."/>
            <person name="Ding M."/>
            <person name="Ye W."/>
            <person name="Kirkbride R."/>
            <person name="Jenkins J."/>
            <person name="Plott C."/>
            <person name="Lovell J."/>
            <person name="Lin Y.-M."/>
            <person name="Vaughn R."/>
            <person name="Liu B."/>
            <person name="Li W."/>
            <person name="Simpson S."/>
            <person name="Scheffler B."/>
            <person name="Saski C."/>
            <person name="Grover C."/>
            <person name="Hu G."/>
            <person name="Conover J."/>
            <person name="Carlson J."/>
            <person name="Shu S."/>
            <person name="Boston L."/>
            <person name="Williams M."/>
            <person name="Peterson D."/>
            <person name="Mcgee K."/>
            <person name="Jones D."/>
            <person name="Wendel J."/>
            <person name="Stelly D."/>
            <person name="Grimwood J."/>
            <person name="Schmutz J."/>
        </authorList>
    </citation>
    <scope>NUCLEOTIDE SEQUENCE [LARGE SCALE GENOMIC DNA]</scope>
    <source>
        <strain evidence="8">1808015.09</strain>
    </source>
</reference>
<organism evidence="8 9">
    <name type="scientific">Gossypium darwinii</name>
    <name type="common">Darwin's cotton</name>
    <name type="synonym">Gossypium barbadense var. darwinii</name>
    <dbReference type="NCBI Taxonomy" id="34276"/>
    <lineage>
        <taxon>Eukaryota</taxon>
        <taxon>Viridiplantae</taxon>
        <taxon>Streptophyta</taxon>
        <taxon>Embryophyta</taxon>
        <taxon>Tracheophyta</taxon>
        <taxon>Spermatophyta</taxon>
        <taxon>Magnoliopsida</taxon>
        <taxon>eudicotyledons</taxon>
        <taxon>Gunneridae</taxon>
        <taxon>Pentapetalae</taxon>
        <taxon>rosids</taxon>
        <taxon>malvids</taxon>
        <taxon>Malvales</taxon>
        <taxon>Malvaceae</taxon>
        <taxon>Malvoideae</taxon>
        <taxon>Gossypium</taxon>
    </lineage>
</organism>
<dbReference type="Gene3D" id="3.30.40.10">
    <property type="entry name" value="Zinc/RING finger domain, C3HC4 (zinc finger)"/>
    <property type="match status" value="1"/>
</dbReference>
<dbReference type="GO" id="GO:0008270">
    <property type="term" value="F:zinc ion binding"/>
    <property type="evidence" value="ECO:0007669"/>
    <property type="project" value="UniProtKB-KW"/>
</dbReference>
<dbReference type="Pfam" id="PF13639">
    <property type="entry name" value="zf-RING_2"/>
    <property type="match status" value="1"/>
</dbReference>
<evidence type="ECO:0000256" key="2">
    <source>
        <dbReference type="ARBA" id="ARBA00012483"/>
    </source>
</evidence>
<comment type="catalytic activity">
    <reaction evidence="1">
        <text>S-ubiquitinyl-[E2 ubiquitin-conjugating enzyme]-L-cysteine + [acceptor protein]-L-lysine = [E2 ubiquitin-conjugating enzyme]-L-cysteine + N(6)-ubiquitinyl-[acceptor protein]-L-lysine.</text>
        <dbReference type="EC" id="2.3.2.27"/>
    </reaction>
</comment>
<keyword evidence="4 6" id="KW-0863">Zinc-finger</keyword>
<dbReference type="Proteomes" id="UP000323506">
    <property type="component" value="Chromosome A06"/>
</dbReference>
<evidence type="ECO:0000256" key="1">
    <source>
        <dbReference type="ARBA" id="ARBA00000900"/>
    </source>
</evidence>